<reference evidence="2 3" key="1">
    <citation type="submission" date="2024-01" db="EMBL/GenBank/DDBJ databases">
        <title>The complete chloroplast genome sequence of Lithospermum erythrorhizon: insights into the phylogenetic relationship among Boraginaceae species and the maternal lineages of purple gromwells.</title>
        <authorList>
            <person name="Okada T."/>
            <person name="Watanabe K."/>
        </authorList>
    </citation>
    <scope>NUCLEOTIDE SEQUENCE [LARGE SCALE GENOMIC DNA]</scope>
</reference>
<dbReference type="EMBL" id="BAABME010011619">
    <property type="protein sequence ID" value="GAA0184043.1"/>
    <property type="molecule type" value="Genomic_DNA"/>
</dbReference>
<dbReference type="InterPro" id="IPR050942">
    <property type="entry name" value="F-box_BR-signaling"/>
</dbReference>
<dbReference type="Pfam" id="PF03478">
    <property type="entry name" value="Beta-prop_KIB1-4"/>
    <property type="match status" value="1"/>
</dbReference>
<evidence type="ECO:0000259" key="1">
    <source>
        <dbReference type="Pfam" id="PF03478"/>
    </source>
</evidence>
<evidence type="ECO:0000313" key="2">
    <source>
        <dbReference type="EMBL" id="GAA0184043.1"/>
    </source>
</evidence>
<comment type="caution">
    <text evidence="2">The sequence shown here is derived from an EMBL/GenBank/DDBJ whole genome shotgun (WGS) entry which is preliminary data.</text>
</comment>
<sequence length="224" mass="25584">MGIKEQKIEVAKDKRSYQTTICVWIWVVLELILNKVIPLPDFLCFVAVCKTWRNAATSDPKHMQRRLGSCTKQVPLLLVPVPAEEKVKKWWNDKKSQRRLCTLSGRKLPKFKISLPFNVRSCGSSHGWLAFSTGSGKEIHITLYNPFSRIEITNLPIIKLELHFSDLPQFVIRKVILSANPSVSPDDFYVVAICGLRVYPIWWSRLAESFWQSEDLGASGIISV</sequence>
<organism evidence="2 3">
    <name type="scientific">Lithospermum erythrorhizon</name>
    <name type="common">Purple gromwell</name>
    <name type="synonym">Lithospermum officinale var. erythrorhizon</name>
    <dbReference type="NCBI Taxonomy" id="34254"/>
    <lineage>
        <taxon>Eukaryota</taxon>
        <taxon>Viridiplantae</taxon>
        <taxon>Streptophyta</taxon>
        <taxon>Embryophyta</taxon>
        <taxon>Tracheophyta</taxon>
        <taxon>Spermatophyta</taxon>
        <taxon>Magnoliopsida</taxon>
        <taxon>eudicotyledons</taxon>
        <taxon>Gunneridae</taxon>
        <taxon>Pentapetalae</taxon>
        <taxon>asterids</taxon>
        <taxon>lamiids</taxon>
        <taxon>Boraginales</taxon>
        <taxon>Boraginaceae</taxon>
        <taxon>Boraginoideae</taxon>
        <taxon>Lithospermeae</taxon>
        <taxon>Lithospermum</taxon>
    </lineage>
</organism>
<evidence type="ECO:0000313" key="3">
    <source>
        <dbReference type="Proteomes" id="UP001454036"/>
    </source>
</evidence>
<feature type="domain" description="KIB1-4 beta-propeller" evidence="1">
    <location>
        <begin position="112"/>
        <end position="212"/>
    </location>
</feature>
<dbReference type="PANTHER" id="PTHR44259:SF93">
    <property type="entry name" value="PROTEIN, PUTATIVE (DUF295)-RELATED"/>
    <property type="match status" value="1"/>
</dbReference>
<dbReference type="PANTHER" id="PTHR44259">
    <property type="entry name" value="OS07G0183000 PROTEIN-RELATED"/>
    <property type="match status" value="1"/>
</dbReference>
<name>A0AAV3RSJ9_LITER</name>
<dbReference type="InterPro" id="IPR005174">
    <property type="entry name" value="KIB1-4_b-propeller"/>
</dbReference>
<gene>
    <name evidence="2" type="ORF">LIER_31355</name>
</gene>
<accession>A0AAV3RSJ9</accession>
<protein>
    <recommendedName>
        <fullName evidence="1">KIB1-4 beta-propeller domain-containing protein</fullName>
    </recommendedName>
</protein>
<keyword evidence="3" id="KW-1185">Reference proteome</keyword>
<dbReference type="AlphaFoldDB" id="A0AAV3RSJ9"/>
<proteinExistence type="predicted"/>
<dbReference type="Proteomes" id="UP001454036">
    <property type="component" value="Unassembled WGS sequence"/>
</dbReference>